<accession>A0AC61S4C5</accession>
<gene>
    <name evidence="1" type="ORF">E5990_07975</name>
</gene>
<dbReference type="Proteomes" id="UP000305401">
    <property type="component" value="Unassembled WGS sequence"/>
</dbReference>
<comment type="caution">
    <text evidence="1">The sequence shown here is derived from an EMBL/GenBank/DDBJ whole genome shotgun (WGS) entry which is preliminary data.</text>
</comment>
<name>A0AC61S4C5_9BACT</name>
<evidence type="ECO:0000313" key="2">
    <source>
        <dbReference type="Proteomes" id="UP000305401"/>
    </source>
</evidence>
<organism evidence="1 2">
    <name type="scientific">Muribaculum caecicola</name>
    <dbReference type="NCBI Taxonomy" id="3038144"/>
    <lineage>
        <taxon>Bacteria</taxon>
        <taxon>Pseudomonadati</taxon>
        <taxon>Bacteroidota</taxon>
        <taxon>Bacteroidia</taxon>
        <taxon>Bacteroidales</taxon>
        <taxon>Muribaculaceae</taxon>
        <taxon>Muribaculum</taxon>
    </lineage>
</organism>
<dbReference type="EMBL" id="SSTG01000101">
    <property type="protein sequence ID" value="THG46984.1"/>
    <property type="molecule type" value="Genomic_DNA"/>
</dbReference>
<proteinExistence type="predicted"/>
<evidence type="ECO:0000313" key="1">
    <source>
        <dbReference type="EMBL" id="THG46984.1"/>
    </source>
</evidence>
<protein>
    <submittedName>
        <fullName evidence="1">SufE family protein</fullName>
    </submittedName>
</protein>
<reference evidence="1" key="1">
    <citation type="submission" date="2019-04" db="EMBL/GenBank/DDBJ databases">
        <title>Microbes associate with the intestines of laboratory mice.</title>
        <authorList>
            <person name="Navarre W."/>
            <person name="Wong E."/>
            <person name="Huang K.C."/>
            <person name="Tropini C."/>
            <person name="Ng K."/>
            <person name="Yu B."/>
        </authorList>
    </citation>
    <scope>NUCLEOTIDE SEQUENCE</scope>
    <source>
        <strain evidence="1">NM86_A22</strain>
    </source>
</reference>
<sequence length="143" mass="16272">MTINELQDEIVDEFAEIDDWMDRYACIIDMGNQLDEMPQEFKTPEFLIEGCQSRAWLHAELDNNGRIVYKADSDALIVKGIISMLLKVLSGHTPQEIMNADLYFIDKIGLAENLSPTRSNGLAALLKQMRLYAIAYNAKENSR</sequence>
<keyword evidence="2" id="KW-1185">Reference proteome</keyword>